<evidence type="ECO:0000259" key="3">
    <source>
        <dbReference type="SMART" id="SM01008"/>
    </source>
</evidence>
<accession>H2C3S8</accession>
<feature type="domain" description="Aldehyde oxidase/xanthine dehydrogenase a/b hammerhead" evidence="3">
    <location>
        <begin position="11"/>
        <end position="118"/>
    </location>
</feature>
<protein>
    <submittedName>
        <fullName evidence="4">Aerobic-type carbon monoxide dehydrogenase, large subunit CoxL/CutL-like protein</fullName>
    </submittedName>
</protein>
<dbReference type="GO" id="GO:0016491">
    <property type="term" value="F:oxidoreductase activity"/>
    <property type="evidence" value="ECO:0007669"/>
    <property type="project" value="UniProtKB-KW"/>
</dbReference>
<dbReference type="InterPro" id="IPR008274">
    <property type="entry name" value="AldOxase/xan_DH_MoCoBD1"/>
</dbReference>
<sequence>MRRLDVLPLLLGKGNYADDLKFSGYYGAFVRSQIPHGRIRSIDVSGATKGGALVLTGRDMVVGEAESRDREGSSLGKSPLATDKVRYVGEPIALVLAQDPYRAQDLAEEVQVDYEELEPVNDIEEALSGVSLIFEELGSNVVGKKTFEYGRIPSGDREVNLDLYWSRSSGNPMETFVVSVYPEAWGVRVISNMQAPNFLAGEISRALNLRVVTEPVRQGGSFGAKFSALNYAVILAFAAWKYRVPVRWVENRTEHLMASNSSGPERKFKARATFLADGTVTGLDLTVWEDVGASTSGGQAFKPTGILAGPYAIKNIRYDVNLVATNKNPPGAFRGAGTPPHTWALEKIMDSVADELDLTREEVRRRNLIKEFPYEAPYAFYDSGNPVALLDMALSRKDLFSLREKGFGVGIACSTDPSTPSGQEEVSVSVREGKVIVGIGYGPEGQGNEHTAIRLVSSMLGVRENLVEVELLDSSRLQGSFGPGGSRMAVFMAGAIKGATEELVRKIRSKLEAESGSEVVYHDGHFTVKATGERIPITKFQEEARYTFTLQGKSRFNAYPFACDVSVVKIDEETGKILPVKHVVYIDPGTPLDEDLVKEQVTGGTYTGISIALYESYVYQEGKPLTLNLSDYNMPTAVEIPEIEVNIVPTPSPYTPMGAKGIGEIPVGVAAAAVTAAVEDLLKRKINHVPIRMEEVTRI</sequence>
<dbReference type="EMBL" id="JH597761">
    <property type="protein sequence ID" value="EHP70899.1"/>
    <property type="molecule type" value="Genomic_DNA"/>
</dbReference>
<dbReference type="Gene3D" id="3.90.1170.50">
    <property type="entry name" value="Aldehyde oxidase/xanthine dehydrogenase, a/b hammerhead"/>
    <property type="match status" value="1"/>
</dbReference>
<evidence type="ECO:0000256" key="1">
    <source>
        <dbReference type="ARBA" id="ARBA00022505"/>
    </source>
</evidence>
<keyword evidence="2" id="KW-0560">Oxidoreductase</keyword>
<dbReference type="InterPro" id="IPR046867">
    <property type="entry name" value="AldOxase/xan_DH_MoCoBD2"/>
</dbReference>
<dbReference type="Gene3D" id="3.30.365.10">
    <property type="entry name" value="Aldehyde oxidase/xanthine dehydrogenase, molybdopterin binding domain"/>
    <property type="match status" value="4"/>
</dbReference>
<proteinExistence type="predicted"/>
<dbReference type="InterPro" id="IPR036856">
    <property type="entry name" value="Ald_Oxase/Xan_DH_a/b_sf"/>
</dbReference>
<evidence type="ECO:0000256" key="2">
    <source>
        <dbReference type="ARBA" id="ARBA00023002"/>
    </source>
</evidence>
<dbReference type="InterPro" id="IPR016208">
    <property type="entry name" value="Ald_Oxase/xanthine_DH-like"/>
</dbReference>
<dbReference type="Pfam" id="PF20256">
    <property type="entry name" value="MoCoBD_2"/>
    <property type="match status" value="1"/>
</dbReference>
<dbReference type="InterPro" id="IPR037165">
    <property type="entry name" value="AldOxase/xan_DH_Mopterin-bd_sf"/>
</dbReference>
<dbReference type="Proteomes" id="UP000003980">
    <property type="component" value="Unassembled WGS sequence"/>
</dbReference>
<gene>
    <name evidence="4" type="ORF">MetMK1DRAFT_00014030</name>
</gene>
<dbReference type="InterPro" id="IPR000674">
    <property type="entry name" value="Ald_Oxase/Xan_DH_a/b"/>
</dbReference>
<keyword evidence="1" id="KW-0500">Molybdenum</keyword>
<dbReference type="PANTHER" id="PTHR11908">
    <property type="entry name" value="XANTHINE DEHYDROGENASE"/>
    <property type="match status" value="1"/>
</dbReference>
<dbReference type="eggNOG" id="arCOG01167">
    <property type="taxonomic scope" value="Archaea"/>
</dbReference>
<dbReference type="RefSeq" id="WP_009071831.1">
    <property type="nucleotide sequence ID" value="NZ_JH597761.1"/>
</dbReference>
<organism evidence="4 5">
    <name type="scientific">Metallosphaera yellowstonensis MK1</name>
    <dbReference type="NCBI Taxonomy" id="671065"/>
    <lineage>
        <taxon>Archaea</taxon>
        <taxon>Thermoproteota</taxon>
        <taxon>Thermoprotei</taxon>
        <taxon>Sulfolobales</taxon>
        <taxon>Sulfolobaceae</taxon>
        <taxon>Metallosphaera</taxon>
    </lineage>
</organism>
<dbReference type="GO" id="GO:0005506">
    <property type="term" value="F:iron ion binding"/>
    <property type="evidence" value="ECO:0007669"/>
    <property type="project" value="InterPro"/>
</dbReference>
<dbReference type="STRING" id="671065.MetMK1DRAFT_00014030"/>
<dbReference type="Pfam" id="PF02738">
    <property type="entry name" value="MoCoBD_1"/>
    <property type="match status" value="1"/>
</dbReference>
<keyword evidence="5" id="KW-1185">Reference proteome</keyword>
<dbReference type="AlphaFoldDB" id="H2C3S8"/>
<evidence type="ECO:0000313" key="5">
    <source>
        <dbReference type="Proteomes" id="UP000003980"/>
    </source>
</evidence>
<dbReference type="OrthoDB" id="57164at2157"/>
<dbReference type="SUPFAM" id="SSF54665">
    <property type="entry name" value="CO dehydrogenase molybdoprotein N-domain-like"/>
    <property type="match status" value="1"/>
</dbReference>
<evidence type="ECO:0000313" key="4">
    <source>
        <dbReference type="EMBL" id="EHP70899.1"/>
    </source>
</evidence>
<dbReference type="Pfam" id="PF01315">
    <property type="entry name" value="Ald_Xan_dh_C"/>
    <property type="match status" value="1"/>
</dbReference>
<name>H2C3S8_9CREN</name>
<dbReference type="PANTHER" id="PTHR11908:SF132">
    <property type="entry name" value="ALDEHYDE OXIDASE 1-RELATED"/>
    <property type="match status" value="1"/>
</dbReference>
<dbReference type="HOGENOM" id="CLU_001681_2_0_2"/>
<dbReference type="SMART" id="SM01008">
    <property type="entry name" value="Ald_Xan_dh_C"/>
    <property type="match status" value="1"/>
</dbReference>
<reference evidence="4 5" key="1">
    <citation type="submission" date="2012-01" db="EMBL/GenBank/DDBJ databases">
        <title>Improved High-Quality Draft sequence of Metallosphaera yellowstonensis MK1.</title>
        <authorList>
            <consortium name="US DOE Joint Genome Institute"/>
            <person name="Lucas S."/>
            <person name="Han J."/>
            <person name="Cheng J.-F."/>
            <person name="Goodwin L."/>
            <person name="Pitluck S."/>
            <person name="Peters L."/>
            <person name="Teshima H."/>
            <person name="Detter J.C."/>
            <person name="Han C."/>
            <person name="Tapia R."/>
            <person name="Land M."/>
            <person name="Hauser L."/>
            <person name="Kyrpides N."/>
            <person name="Kozubal M."/>
            <person name="Macur R.E."/>
            <person name="Jay Z."/>
            <person name="Inskeep W."/>
            <person name="Woyke T."/>
        </authorList>
    </citation>
    <scope>NUCLEOTIDE SEQUENCE [LARGE SCALE GENOMIC DNA]</scope>
    <source>
        <strain evidence="4 5">MK1</strain>
    </source>
</reference>
<dbReference type="SUPFAM" id="SSF56003">
    <property type="entry name" value="Molybdenum cofactor-binding domain"/>
    <property type="match status" value="1"/>
</dbReference>